<proteinExistence type="predicted"/>
<organism evidence="4">
    <name type="scientific">Echinostoma caproni</name>
    <dbReference type="NCBI Taxonomy" id="27848"/>
    <lineage>
        <taxon>Eukaryota</taxon>
        <taxon>Metazoa</taxon>
        <taxon>Spiralia</taxon>
        <taxon>Lophotrochozoa</taxon>
        <taxon>Platyhelminthes</taxon>
        <taxon>Trematoda</taxon>
        <taxon>Digenea</taxon>
        <taxon>Plagiorchiida</taxon>
        <taxon>Echinostomata</taxon>
        <taxon>Echinostomatoidea</taxon>
        <taxon>Echinostomatidae</taxon>
        <taxon>Echinostoma</taxon>
    </lineage>
</organism>
<evidence type="ECO:0000313" key="4">
    <source>
        <dbReference type="WBParaSite" id="ECPE_0001189401-mRNA-1"/>
    </source>
</evidence>
<accession>A0A183AY24</accession>
<reference evidence="2 3" key="2">
    <citation type="submission" date="2018-11" db="EMBL/GenBank/DDBJ databases">
        <authorList>
            <consortium name="Pathogen Informatics"/>
        </authorList>
    </citation>
    <scope>NUCLEOTIDE SEQUENCE [LARGE SCALE GENOMIC DNA]</scope>
    <source>
        <strain evidence="2 3">Egypt</strain>
    </source>
</reference>
<dbReference type="Proteomes" id="UP000272942">
    <property type="component" value="Unassembled WGS sequence"/>
</dbReference>
<dbReference type="AlphaFoldDB" id="A0A183AY24"/>
<feature type="compositionally biased region" description="Polar residues" evidence="1">
    <location>
        <begin position="237"/>
        <end position="264"/>
    </location>
</feature>
<dbReference type="OrthoDB" id="6283463at2759"/>
<gene>
    <name evidence="2" type="ORF">ECPE_LOCUS11859</name>
</gene>
<keyword evidence="3" id="KW-1185">Reference proteome</keyword>
<feature type="region of interest" description="Disordered" evidence="1">
    <location>
        <begin position="237"/>
        <end position="269"/>
    </location>
</feature>
<dbReference type="WBParaSite" id="ECPE_0001189401-mRNA-1">
    <property type="protein sequence ID" value="ECPE_0001189401-mRNA-1"/>
    <property type="gene ID" value="ECPE_0001189401"/>
</dbReference>
<protein>
    <submittedName>
        <fullName evidence="4">BEN domain-containing protein 2</fullName>
    </submittedName>
</protein>
<feature type="region of interest" description="Disordered" evidence="1">
    <location>
        <begin position="397"/>
        <end position="418"/>
    </location>
</feature>
<evidence type="ECO:0000256" key="1">
    <source>
        <dbReference type="SAM" id="MobiDB-lite"/>
    </source>
</evidence>
<sequence>MSPGLDHTYQDNYVKLPHASQLFGRSQGAGLNGNAEYYFEEPLIPNGFLSLEVTEAACSCMLAQLYEAKQRSASPLTQERIVLEEFGRCLEQIIDSAAKLQTTTVTSENMNYAPYDVNTNPDFVTILPSSEEIAMQVASNATGDSSTVINYLNDSRTNNMGPVESYGNKELELLQYSEPLDPSFGAQLHCVPQSEKFVAPENSSMNALGVMTVVPYQVDPSIAPNLMCQPIMKLMSGTQDENAPNNSGSTEQYFSTQLKSSDPEQLSYPPRRAEEPYVTQMRSPRMTQMNPIHGVLTPNTSSNIMAHSGTIPIPPSQLSPEGPVILTVPSHMNNFGELKLGDEDEDEEAQNAAAALLNDTACAQQATRFTELTEPACLSSSTDPFVYRNLNILEANSPSNQPTMTHSESMVLRSGGSHPTQVSMNQLSVVTQPAFQAPILGDTENYDSLPYASQSVDENANFLKQEMDFFNL</sequence>
<reference evidence="4" key="1">
    <citation type="submission" date="2016-06" db="UniProtKB">
        <authorList>
            <consortium name="WormBaseParasite"/>
        </authorList>
    </citation>
    <scope>IDENTIFICATION</scope>
</reference>
<evidence type="ECO:0000313" key="3">
    <source>
        <dbReference type="Proteomes" id="UP000272942"/>
    </source>
</evidence>
<feature type="compositionally biased region" description="Polar residues" evidence="1">
    <location>
        <begin position="397"/>
        <end position="408"/>
    </location>
</feature>
<name>A0A183AY24_9TREM</name>
<dbReference type="EMBL" id="UZAN01051666">
    <property type="protein sequence ID" value="VDP89048.1"/>
    <property type="molecule type" value="Genomic_DNA"/>
</dbReference>
<evidence type="ECO:0000313" key="2">
    <source>
        <dbReference type="EMBL" id="VDP89048.1"/>
    </source>
</evidence>